<accession>A2ETS8</accession>
<dbReference type="SMR" id="A2ETS8"/>
<dbReference type="AlphaFoldDB" id="A2ETS8"/>
<protein>
    <submittedName>
        <fullName evidence="1">Uncharacterized protein</fullName>
    </submittedName>
</protein>
<dbReference type="Proteomes" id="UP000001542">
    <property type="component" value="Unassembled WGS sequence"/>
</dbReference>
<evidence type="ECO:0000313" key="2">
    <source>
        <dbReference type="Proteomes" id="UP000001542"/>
    </source>
</evidence>
<reference evidence="1" key="1">
    <citation type="submission" date="2006-10" db="EMBL/GenBank/DDBJ databases">
        <authorList>
            <person name="Amadeo P."/>
            <person name="Zhao Q."/>
            <person name="Wortman J."/>
            <person name="Fraser-Liggett C."/>
            <person name="Carlton J."/>
        </authorList>
    </citation>
    <scope>NUCLEOTIDE SEQUENCE</scope>
    <source>
        <strain evidence="1">G3</strain>
    </source>
</reference>
<dbReference type="EMBL" id="DS113489">
    <property type="protein sequence ID" value="EAY03959.1"/>
    <property type="molecule type" value="Genomic_DNA"/>
</dbReference>
<name>A2ETS8_TRIV3</name>
<evidence type="ECO:0000313" key="1">
    <source>
        <dbReference type="EMBL" id="EAY03959.1"/>
    </source>
</evidence>
<dbReference type="RefSeq" id="XP_001316182.1">
    <property type="nucleotide sequence ID" value="XM_001316147.1"/>
</dbReference>
<proteinExistence type="predicted"/>
<dbReference type="VEuPathDB" id="TrichDB:TVAG_314890"/>
<dbReference type="KEGG" id="tva:4761807"/>
<gene>
    <name evidence="1" type="ORF">TVAG_314890</name>
</gene>
<sequence length="862" mass="100353">MTELSNEQIVEILFHLVEDTRTKEQMEAVQQEKIVLCTSQNAFFKILYYLQDKLELPDEITQDARYMKYKDIFKISLKKLIKTEINNLIQTSDVESVIHELRAIFMNSESQFDEIADIFVRITSQNPVYIETLLQEIESIEGFESNLLLQCKYATIFCKISFSTSDNEQYQKLCEIFQSFTETPEKLFDKIEYENKYEDYYILIVVNSVLNNIYIGANTDREIRLQQMINYDYFLNFFEYSKLPIARITEYENCLNCILKLLYTILRVIEDEEFSQKLANSLFGPLVELIQYNLNNNYKLFEDNIGISALLLNTIFEKLQNLENIEPVINTLIMCCYPFEFDDDLVENEGFFEKYFDVHYFSANLMETDQLFTPASIIINCLLSENTDIYSATWNILTSETWLFSPATITIVTMLVHSCIAEAFVPSKPNVLPEILSNAVKSYIEAYLGESKPENISDEMYYLYRCLICTILPYFGTNDFPEIFGDEGSVVQISAISLFFRHVRVSLLSGDKTYLTQEIAQQLIDYINGCYFRESNKTLLSLISIYQSIGKDIILELFRNEFKDIKSIIENNIPENEDEDIDNVDKIVMDVTQIIEYVASYRDFDQKFCSIYLSILKSMSQKNITAESFFSLPIYYAHPNPMVFFIVMISIYANELFSCFIYDSMMKFNVEFAENPKMITDNQAGLFIQKVIPYIITHEIGSIDLEASCLFFALSILYFDFNEAFMENIYNFADEICNLDGIEFLSGLELISALIIKLDFIPSEEIINHWLEFCQSEWIIPDYPRALLGTALRKLSTLIDFENENIAFVSNFLLSGQLPEGELDPENFFYQELRSLYPSITTIPLFNADEFVSVQNVQDQND</sequence>
<dbReference type="InParanoid" id="A2ETS8"/>
<organism evidence="1 2">
    <name type="scientific">Trichomonas vaginalis (strain ATCC PRA-98 / G3)</name>
    <dbReference type="NCBI Taxonomy" id="412133"/>
    <lineage>
        <taxon>Eukaryota</taxon>
        <taxon>Metamonada</taxon>
        <taxon>Parabasalia</taxon>
        <taxon>Trichomonadida</taxon>
        <taxon>Trichomonadidae</taxon>
        <taxon>Trichomonas</taxon>
    </lineage>
</organism>
<reference evidence="1" key="2">
    <citation type="journal article" date="2007" name="Science">
        <title>Draft genome sequence of the sexually transmitted pathogen Trichomonas vaginalis.</title>
        <authorList>
            <person name="Carlton J.M."/>
            <person name="Hirt R.P."/>
            <person name="Silva J.C."/>
            <person name="Delcher A.L."/>
            <person name="Schatz M."/>
            <person name="Zhao Q."/>
            <person name="Wortman J.R."/>
            <person name="Bidwell S.L."/>
            <person name="Alsmark U.C.M."/>
            <person name="Besteiro S."/>
            <person name="Sicheritz-Ponten T."/>
            <person name="Noel C.J."/>
            <person name="Dacks J.B."/>
            <person name="Foster P.G."/>
            <person name="Simillion C."/>
            <person name="Van de Peer Y."/>
            <person name="Miranda-Saavedra D."/>
            <person name="Barton G.J."/>
            <person name="Westrop G.D."/>
            <person name="Mueller S."/>
            <person name="Dessi D."/>
            <person name="Fiori P.L."/>
            <person name="Ren Q."/>
            <person name="Paulsen I."/>
            <person name="Zhang H."/>
            <person name="Bastida-Corcuera F.D."/>
            <person name="Simoes-Barbosa A."/>
            <person name="Brown M.T."/>
            <person name="Hayes R.D."/>
            <person name="Mukherjee M."/>
            <person name="Okumura C.Y."/>
            <person name="Schneider R."/>
            <person name="Smith A.J."/>
            <person name="Vanacova S."/>
            <person name="Villalvazo M."/>
            <person name="Haas B.J."/>
            <person name="Pertea M."/>
            <person name="Feldblyum T.V."/>
            <person name="Utterback T.R."/>
            <person name="Shu C.L."/>
            <person name="Osoegawa K."/>
            <person name="de Jong P.J."/>
            <person name="Hrdy I."/>
            <person name="Horvathova L."/>
            <person name="Zubacova Z."/>
            <person name="Dolezal P."/>
            <person name="Malik S.B."/>
            <person name="Logsdon J.M. Jr."/>
            <person name="Henze K."/>
            <person name="Gupta A."/>
            <person name="Wang C.C."/>
            <person name="Dunne R.L."/>
            <person name="Upcroft J.A."/>
            <person name="Upcroft P."/>
            <person name="White O."/>
            <person name="Salzberg S.L."/>
            <person name="Tang P."/>
            <person name="Chiu C.-H."/>
            <person name="Lee Y.-S."/>
            <person name="Embley T.M."/>
            <person name="Coombs G.H."/>
            <person name="Mottram J.C."/>
            <person name="Tachezy J."/>
            <person name="Fraser-Liggett C.M."/>
            <person name="Johnson P.J."/>
        </authorList>
    </citation>
    <scope>NUCLEOTIDE SEQUENCE [LARGE SCALE GENOMIC DNA]</scope>
    <source>
        <strain evidence="1">G3</strain>
    </source>
</reference>
<keyword evidence="2" id="KW-1185">Reference proteome</keyword>
<dbReference type="VEuPathDB" id="TrichDB:TVAGG3_0045900"/>